<keyword evidence="3" id="KW-0408">Iron</keyword>
<dbReference type="EMBL" id="CP000267">
    <property type="protein sequence ID" value="ABD70800.1"/>
    <property type="molecule type" value="Genomic_DNA"/>
</dbReference>
<sequence length="545" mass="57828">MTAPGCMAALTPLATGATVSPEAVLFESLGTVLVLGDDASVGEVAEIVARNHRTVVFAPGIEARAFASHVTTVGRKVTAVQGHLGAFQAQVRSASGVSDIGAASPNPNRFFDMVLDLCRRPLWTSELAPLGYFAPGGGAKEQAAAFEAMLALVGKFTKPRYLSYQTDLCAHGVSGFQGCTRCLDVCSVQAIASAGNTVRIDPYLCQGCATCTLACPTGALSFKFPTRDALGRRLEQTLSNPDTAKTVLIVHSRQLAASVQATIAQQGVLSLVVDPLPAFGDELWLRALALGAGTLVLVADELLSPKSRSVIESHMLQMHAALPTLGLARDRLVWLQERDLARWLDEYGAEPLGARGQNELESASNGRRPVSRPSASPSWARYKRLAWIDDVRLLGASVGAETTAVLPAGSSFGQVRVNAQRCTLCFACVNLCPTSALKAVDAKTQQLVFQESACVQCGLCVVGCPEEALSLQARFAPQTLANMTRTVLQQDEQLACTSCGTPFVSRRLLASSLARLKDHPVMAKGGREALMTCPSCRQREMLSPS</sequence>
<evidence type="ECO:0000256" key="3">
    <source>
        <dbReference type="ARBA" id="ARBA00023004"/>
    </source>
</evidence>
<evidence type="ECO:0000256" key="2">
    <source>
        <dbReference type="ARBA" id="ARBA00022723"/>
    </source>
</evidence>
<keyword evidence="4" id="KW-0411">Iron-sulfur</keyword>
<dbReference type="GO" id="GO:0051539">
    <property type="term" value="F:4 iron, 4 sulfur cluster binding"/>
    <property type="evidence" value="ECO:0007669"/>
    <property type="project" value="UniProtKB-KW"/>
</dbReference>
<protein>
    <submittedName>
        <fullName evidence="7">4Fe-4S ferredoxin, iron-sulfur binding</fullName>
    </submittedName>
</protein>
<dbReference type="PROSITE" id="PS51379">
    <property type="entry name" value="4FE4S_FER_2"/>
    <property type="match status" value="3"/>
</dbReference>
<dbReference type="KEGG" id="rfr:Rfer_3090"/>
<dbReference type="OrthoDB" id="9808559at2"/>
<dbReference type="STRING" id="338969.Rfer_3090"/>
<evidence type="ECO:0000256" key="4">
    <source>
        <dbReference type="ARBA" id="ARBA00023014"/>
    </source>
</evidence>
<evidence type="ECO:0000256" key="5">
    <source>
        <dbReference type="SAM" id="MobiDB-lite"/>
    </source>
</evidence>
<feature type="region of interest" description="Disordered" evidence="5">
    <location>
        <begin position="355"/>
        <end position="376"/>
    </location>
</feature>
<proteinExistence type="predicted"/>
<feature type="domain" description="4Fe-4S ferredoxin-type" evidence="6">
    <location>
        <begin position="413"/>
        <end position="442"/>
    </location>
</feature>
<feature type="compositionally biased region" description="Low complexity" evidence="5">
    <location>
        <begin position="367"/>
        <end position="376"/>
    </location>
</feature>
<evidence type="ECO:0000256" key="1">
    <source>
        <dbReference type="ARBA" id="ARBA00022485"/>
    </source>
</evidence>
<dbReference type="Proteomes" id="UP000008332">
    <property type="component" value="Chromosome"/>
</dbReference>
<organism evidence="7 8">
    <name type="scientific">Albidiferax ferrireducens (strain ATCC BAA-621 / DSM 15236 / T118)</name>
    <name type="common">Rhodoferax ferrireducens</name>
    <dbReference type="NCBI Taxonomy" id="338969"/>
    <lineage>
        <taxon>Bacteria</taxon>
        <taxon>Pseudomonadati</taxon>
        <taxon>Pseudomonadota</taxon>
        <taxon>Betaproteobacteria</taxon>
        <taxon>Burkholderiales</taxon>
        <taxon>Comamonadaceae</taxon>
        <taxon>Rhodoferax</taxon>
    </lineage>
</organism>
<dbReference type="PROSITE" id="PS00198">
    <property type="entry name" value="4FE4S_FER_1"/>
    <property type="match status" value="2"/>
</dbReference>
<dbReference type="InterPro" id="IPR017896">
    <property type="entry name" value="4Fe4S_Fe-S-bd"/>
</dbReference>
<feature type="domain" description="4Fe-4S ferredoxin-type" evidence="6">
    <location>
        <begin position="196"/>
        <end position="225"/>
    </location>
</feature>
<dbReference type="Pfam" id="PF12838">
    <property type="entry name" value="Fer4_7"/>
    <property type="match status" value="1"/>
</dbReference>
<evidence type="ECO:0000313" key="8">
    <source>
        <dbReference type="Proteomes" id="UP000008332"/>
    </source>
</evidence>
<dbReference type="eggNOG" id="COG1148">
    <property type="taxonomic scope" value="Bacteria"/>
</dbReference>
<dbReference type="HOGENOM" id="CLU_022482_1_0_4"/>
<dbReference type="InterPro" id="IPR050572">
    <property type="entry name" value="Fe-S_Ferredoxin"/>
</dbReference>
<dbReference type="Gene3D" id="3.30.70.20">
    <property type="match status" value="2"/>
</dbReference>
<name>Q21TV3_ALBFT</name>
<dbReference type="InterPro" id="IPR017900">
    <property type="entry name" value="4Fe4S_Fe_S_CS"/>
</dbReference>
<feature type="domain" description="4Fe-4S ferredoxin-type" evidence="6">
    <location>
        <begin position="445"/>
        <end position="474"/>
    </location>
</feature>
<accession>Q21TV3</accession>
<dbReference type="eggNOG" id="COG1143">
    <property type="taxonomic scope" value="Bacteria"/>
</dbReference>
<gene>
    <name evidence="7" type="ordered locus">Rfer_3090</name>
</gene>
<evidence type="ECO:0000313" key="7">
    <source>
        <dbReference type="EMBL" id="ABD70800.1"/>
    </source>
</evidence>
<dbReference type="PANTHER" id="PTHR43687">
    <property type="entry name" value="ADENYLYLSULFATE REDUCTASE, BETA SUBUNIT"/>
    <property type="match status" value="1"/>
</dbReference>
<evidence type="ECO:0000259" key="6">
    <source>
        <dbReference type="PROSITE" id="PS51379"/>
    </source>
</evidence>
<keyword evidence="2" id="KW-0479">Metal-binding</keyword>
<dbReference type="PANTHER" id="PTHR43687:SF4">
    <property type="entry name" value="BLR5484 PROTEIN"/>
    <property type="match status" value="1"/>
</dbReference>
<reference evidence="8" key="1">
    <citation type="submission" date="2006-02" db="EMBL/GenBank/DDBJ databases">
        <title>Complete sequence of chromosome of Rhodoferax ferrireducens DSM 15236.</title>
        <authorList>
            <person name="Copeland A."/>
            <person name="Lucas S."/>
            <person name="Lapidus A."/>
            <person name="Barry K."/>
            <person name="Detter J.C."/>
            <person name="Glavina del Rio T."/>
            <person name="Hammon N."/>
            <person name="Israni S."/>
            <person name="Pitluck S."/>
            <person name="Brettin T."/>
            <person name="Bruce D."/>
            <person name="Han C."/>
            <person name="Tapia R."/>
            <person name="Gilna P."/>
            <person name="Kiss H."/>
            <person name="Schmutz J."/>
            <person name="Larimer F."/>
            <person name="Land M."/>
            <person name="Kyrpides N."/>
            <person name="Ivanova N."/>
            <person name="Richardson P."/>
        </authorList>
    </citation>
    <scope>NUCLEOTIDE SEQUENCE [LARGE SCALE GENOMIC DNA]</scope>
    <source>
        <strain evidence="8">ATCC BAA-621 / DSM 15236 / T118</strain>
    </source>
</reference>
<dbReference type="Pfam" id="PF13237">
    <property type="entry name" value="Fer4_10"/>
    <property type="match status" value="1"/>
</dbReference>
<dbReference type="AlphaFoldDB" id="Q21TV3"/>
<keyword evidence="1" id="KW-0004">4Fe-4S</keyword>
<keyword evidence="8" id="KW-1185">Reference proteome</keyword>
<dbReference type="SUPFAM" id="SSF54862">
    <property type="entry name" value="4Fe-4S ferredoxins"/>
    <property type="match status" value="1"/>
</dbReference>
<dbReference type="RefSeq" id="WP_011465363.1">
    <property type="nucleotide sequence ID" value="NC_007908.1"/>
</dbReference>
<dbReference type="GO" id="GO:0046872">
    <property type="term" value="F:metal ion binding"/>
    <property type="evidence" value="ECO:0007669"/>
    <property type="project" value="UniProtKB-KW"/>
</dbReference>